<protein>
    <submittedName>
        <fullName evidence="1">Hydrolase</fullName>
    </submittedName>
</protein>
<dbReference type="RefSeq" id="WP_286217836.1">
    <property type="nucleotide sequence ID" value="NZ_AP027729.1"/>
</dbReference>
<accession>A0ABN6XFU0</accession>
<proteinExistence type="predicted"/>
<reference evidence="2" key="1">
    <citation type="journal article" date="2019" name="Int. J. Syst. Evol. Microbiol.">
        <title>The Global Catalogue of Microorganisms (GCM) 10K type strain sequencing project: providing services to taxonomists for standard genome sequencing and annotation.</title>
        <authorList>
            <consortium name="The Broad Institute Genomics Platform"/>
            <consortium name="The Broad Institute Genome Sequencing Center for Infectious Disease"/>
            <person name="Wu L."/>
            <person name="Ma J."/>
        </authorList>
    </citation>
    <scope>NUCLEOTIDE SEQUENCE [LARGE SCALE GENOMIC DNA]</scope>
    <source>
        <strain evidence="2">NBRC 108565</strain>
    </source>
</reference>
<dbReference type="PANTHER" id="PTHR43611:SF3">
    <property type="entry name" value="FLAVIN MONONUCLEOTIDE HYDROLASE 1, CHLOROPLATIC"/>
    <property type="match status" value="1"/>
</dbReference>
<gene>
    <name evidence="1" type="ORF">GCM10025865_29580</name>
</gene>
<dbReference type="InterPro" id="IPR006439">
    <property type="entry name" value="HAD-SF_hydro_IA"/>
</dbReference>
<dbReference type="NCBIfam" id="TIGR01509">
    <property type="entry name" value="HAD-SF-IA-v3"/>
    <property type="match status" value="1"/>
</dbReference>
<evidence type="ECO:0000313" key="2">
    <source>
        <dbReference type="Proteomes" id="UP001321475"/>
    </source>
</evidence>
<keyword evidence="2" id="KW-1185">Reference proteome</keyword>
<name>A0ABN6XFU0_9CELL</name>
<dbReference type="EMBL" id="AP027729">
    <property type="protein sequence ID" value="BDZ43659.1"/>
    <property type="molecule type" value="Genomic_DNA"/>
</dbReference>
<dbReference type="Gene3D" id="3.40.50.1000">
    <property type="entry name" value="HAD superfamily/HAD-like"/>
    <property type="match status" value="1"/>
</dbReference>
<dbReference type="InterPro" id="IPR023214">
    <property type="entry name" value="HAD_sf"/>
</dbReference>
<organism evidence="1 2">
    <name type="scientific">Paraoerskovia sediminicola</name>
    <dbReference type="NCBI Taxonomy" id="1138587"/>
    <lineage>
        <taxon>Bacteria</taxon>
        <taxon>Bacillati</taxon>
        <taxon>Actinomycetota</taxon>
        <taxon>Actinomycetes</taxon>
        <taxon>Micrococcales</taxon>
        <taxon>Cellulomonadaceae</taxon>
        <taxon>Paraoerskovia</taxon>
    </lineage>
</organism>
<evidence type="ECO:0000313" key="1">
    <source>
        <dbReference type="EMBL" id="BDZ43659.1"/>
    </source>
</evidence>
<dbReference type="Proteomes" id="UP001321475">
    <property type="component" value="Chromosome"/>
</dbReference>
<keyword evidence="1" id="KW-0378">Hydrolase</keyword>
<dbReference type="SUPFAM" id="SSF56784">
    <property type="entry name" value="HAD-like"/>
    <property type="match status" value="1"/>
</dbReference>
<dbReference type="PANTHER" id="PTHR43611">
    <property type="entry name" value="ALPHA-D-GLUCOSE 1-PHOSPHATE PHOSPHATASE"/>
    <property type="match status" value="1"/>
</dbReference>
<dbReference type="Pfam" id="PF00702">
    <property type="entry name" value="Hydrolase"/>
    <property type="match status" value="1"/>
</dbReference>
<sequence length="215" mass="22899">MTADSTIDTVLYDLGQVLVRWEPSVAMSAGVPREAAEAALRELDFAAFNHRQDEGRTWRDAIADLRRVAPQHVAAVEAYVAHFPASLTRPVEGSEGLVDELDDLGLRLFGLTNWSAELFWAAEPAAPAIGRLRDVLVSGEVGVAKPDPRIFGLAVERFGLVPARTVFVDDSEANVAAAAALGFRGLVFTTTAALRSDLRALGIAVGGAAPEPPRT</sequence>
<dbReference type="InterPro" id="IPR036412">
    <property type="entry name" value="HAD-like_sf"/>
</dbReference>
<dbReference type="GO" id="GO:0016787">
    <property type="term" value="F:hydrolase activity"/>
    <property type="evidence" value="ECO:0007669"/>
    <property type="project" value="UniProtKB-KW"/>
</dbReference>